<keyword evidence="1" id="KW-1133">Transmembrane helix</keyword>
<evidence type="ECO:0000313" key="3">
    <source>
        <dbReference type="Proteomes" id="UP000031972"/>
    </source>
</evidence>
<dbReference type="Proteomes" id="UP000031972">
    <property type="component" value="Unassembled WGS sequence"/>
</dbReference>
<organism evidence="2 3">
    <name type="scientific">Jeotgalibacillus campisalis</name>
    <dbReference type="NCBI Taxonomy" id="220754"/>
    <lineage>
        <taxon>Bacteria</taxon>
        <taxon>Bacillati</taxon>
        <taxon>Bacillota</taxon>
        <taxon>Bacilli</taxon>
        <taxon>Bacillales</taxon>
        <taxon>Caryophanaceae</taxon>
        <taxon>Jeotgalibacillus</taxon>
    </lineage>
</organism>
<accession>A0A0C2RLI6</accession>
<comment type="caution">
    <text evidence="2">The sequence shown here is derived from an EMBL/GenBank/DDBJ whole genome shotgun (WGS) entry which is preliminary data.</text>
</comment>
<dbReference type="NCBIfam" id="NF041644">
    <property type="entry name" value="CBO0543_fam"/>
    <property type="match status" value="1"/>
</dbReference>
<gene>
    <name evidence="2" type="ORF">KR50_09810</name>
</gene>
<feature type="transmembrane region" description="Helical" evidence="1">
    <location>
        <begin position="29"/>
        <end position="51"/>
    </location>
</feature>
<feature type="transmembrane region" description="Helical" evidence="1">
    <location>
        <begin position="120"/>
        <end position="139"/>
    </location>
</feature>
<dbReference type="EMBL" id="JXRR01000008">
    <property type="protein sequence ID" value="KIL51100.1"/>
    <property type="molecule type" value="Genomic_DNA"/>
</dbReference>
<dbReference type="AlphaFoldDB" id="A0A0C2RLI6"/>
<evidence type="ECO:0000256" key="1">
    <source>
        <dbReference type="SAM" id="Phobius"/>
    </source>
</evidence>
<reference evidence="2 3" key="1">
    <citation type="submission" date="2015-01" db="EMBL/GenBank/DDBJ databases">
        <title>Jeotgalibacillus campisalis genome sequencing.</title>
        <authorList>
            <person name="Goh K.M."/>
            <person name="Chan K.-G."/>
            <person name="Yaakop A.S."/>
            <person name="Ee R."/>
            <person name="Gan H.M."/>
            <person name="Chan C.S."/>
        </authorList>
    </citation>
    <scope>NUCLEOTIDE SEQUENCE [LARGE SCALE GENOMIC DNA]</scope>
    <source>
        <strain evidence="2 3">SF-57</strain>
    </source>
</reference>
<dbReference type="PATRIC" id="fig|220754.4.peg.1001"/>
<dbReference type="InterPro" id="IPR048147">
    <property type="entry name" value="CBO0543-like"/>
</dbReference>
<feature type="transmembrane region" description="Helical" evidence="1">
    <location>
        <begin position="6"/>
        <end position="22"/>
    </location>
</feature>
<feature type="transmembrane region" description="Helical" evidence="1">
    <location>
        <begin position="63"/>
        <end position="83"/>
    </location>
</feature>
<keyword evidence="3" id="KW-1185">Reference proteome</keyword>
<keyword evidence="1" id="KW-0812">Transmembrane</keyword>
<feature type="transmembrane region" description="Helical" evidence="1">
    <location>
        <begin position="90"/>
        <end position="108"/>
    </location>
</feature>
<dbReference type="OrthoDB" id="1913203at2"/>
<name>A0A0C2RLI6_9BACL</name>
<proteinExistence type="predicted"/>
<keyword evidence="1" id="KW-0472">Membrane</keyword>
<evidence type="ECO:0000313" key="2">
    <source>
        <dbReference type="EMBL" id="KIL51100.1"/>
    </source>
</evidence>
<protein>
    <submittedName>
        <fullName evidence="2">Uncharacterized protein</fullName>
    </submittedName>
</protein>
<sequence>MLFTTLFAFIVPWAIILFVLKIDVKIIVLIAPITAVLTFTLDAWTILYGFASVYPFSMESNFASLPMALGVMPVCASIFIHFVRRHAYSLAWILGFTLFSTLLEWFFVTLDLIRYYNNWNIGWTAVEYVTGYSGVYGYYRVLKKLNLL</sequence>
<dbReference type="RefSeq" id="WP_041055482.1">
    <property type="nucleotide sequence ID" value="NZ_JXRR01000008.1"/>
</dbReference>